<dbReference type="EMBL" id="CP080095">
    <property type="protein sequence ID" value="QYD67887.1"/>
    <property type="molecule type" value="Genomic_DNA"/>
</dbReference>
<dbReference type="RefSeq" id="WP_219797218.1">
    <property type="nucleotide sequence ID" value="NZ_CP080095.1"/>
</dbReference>
<name>A0ABX8UKN6_9BURK</name>
<evidence type="ECO:0000313" key="2">
    <source>
        <dbReference type="Proteomes" id="UP000826462"/>
    </source>
</evidence>
<accession>A0ABX8UKN6</accession>
<sequence>MYRMIPYREFEIHVTLTPSAKDMYEVTMQIKGGANFAIIGESGNAIQLRHGPFTRRWAYLVAEVAGQAAIDVLLGASIDTNGSRLK</sequence>
<gene>
    <name evidence="1" type="ORF">KZJ38_16395</name>
</gene>
<protein>
    <submittedName>
        <fullName evidence="1">Uncharacterized protein</fullName>
    </submittedName>
</protein>
<proteinExistence type="predicted"/>
<organism evidence="1 2">
    <name type="scientific">Paraburkholderia edwinii</name>
    <dbReference type="NCBI Taxonomy" id="2861782"/>
    <lineage>
        <taxon>Bacteria</taxon>
        <taxon>Pseudomonadati</taxon>
        <taxon>Pseudomonadota</taxon>
        <taxon>Betaproteobacteria</taxon>
        <taxon>Burkholderiales</taxon>
        <taxon>Burkholderiaceae</taxon>
        <taxon>Paraburkholderia</taxon>
    </lineage>
</organism>
<keyword evidence="2" id="KW-1185">Reference proteome</keyword>
<dbReference type="Proteomes" id="UP000826462">
    <property type="component" value="Chromosome 1"/>
</dbReference>
<reference evidence="1 2" key="1">
    <citation type="submission" date="2021-07" db="EMBL/GenBank/DDBJ databases">
        <title>Paraburkholderia edwinii protects Aspergillus sp. from phenazines by acting as a toxin sponge.</title>
        <authorList>
            <person name="Dahlstrom K.M."/>
            <person name="Newman D.K."/>
        </authorList>
    </citation>
    <scope>NUCLEOTIDE SEQUENCE [LARGE SCALE GENOMIC DNA]</scope>
    <source>
        <strain evidence="1 2">Pe01</strain>
    </source>
</reference>
<evidence type="ECO:0000313" key="1">
    <source>
        <dbReference type="EMBL" id="QYD67887.1"/>
    </source>
</evidence>